<dbReference type="PROSITE" id="PS50297">
    <property type="entry name" value="ANK_REP_REGION"/>
    <property type="match status" value="3"/>
</dbReference>
<dbReference type="Pfam" id="PF12796">
    <property type="entry name" value="Ank_2"/>
    <property type="match status" value="3"/>
</dbReference>
<dbReference type="Proteomes" id="UP000039324">
    <property type="component" value="Unassembled WGS sequence"/>
</dbReference>
<protein>
    <submittedName>
        <fullName evidence="5">Uncharacterized protein</fullName>
    </submittedName>
</protein>
<name>A0A0G4J2K1_PLABS</name>
<organism evidence="5 6">
    <name type="scientific">Plasmodiophora brassicae</name>
    <name type="common">Clubroot disease agent</name>
    <dbReference type="NCBI Taxonomy" id="37360"/>
    <lineage>
        <taxon>Eukaryota</taxon>
        <taxon>Sar</taxon>
        <taxon>Rhizaria</taxon>
        <taxon>Endomyxa</taxon>
        <taxon>Phytomyxea</taxon>
        <taxon>Plasmodiophorida</taxon>
        <taxon>Plasmodiophoridae</taxon>
        <taxon>Plasmodiophora</taxon>
    </lineage>
</organism>
<keyword evidence="6" id="KW-1185">Reference proteome</keyword>
<evidence type="ECO:0000256" key="1">
    <source>
        <dbReference type="ARBA" id="ARBA00022737"/>
    </source>
</evidence>
<dbReference type="InterPro" id="IPR002110">
    <property type="entry name" value="Ankyrin_rpt"/>
</dbReference>
<feature type="repeat" description="ANK" evidence="3">
    <location>
        <begin position="256"/>
        <end position="288"/>
    </location>
</feature>
<dbReference type="SMART" id="SM00248">
    <property type="entry name" value="ANK"/>
    <property type="match status" value="7"/>
</dbReference>
<feature type="repeat" description="ANK" evidence="3">
    <location>
        <begin position="184"/>
        <end position="206"/>
    </location>
</feature>
<dbReference type="SUPFAM" id="SSF48403">
    <property type="entry name" value="Ankyrin repeat"/>
    <property type="match status" value="2"/>
</dbReference>
<dbReference type="EMBL" id="CDSF01000113">
    <property type="protein sequence ID" value="CEP01594.1"/>
    <property type="molecule type" value="Genomic_DNA"/>
</dbReference>
<dbReference type="PROSITE" id="PS50088">
    <property type="entry name" value="ANK_REPEAT"/>
    <property type="match status" value="3"/>
</dbReference>
<proteinExistence type="predicted"/>
<sequence length="428" mass="46890">MSVGNRIPSLATASAACLLLIVGVVDVAVLATSSSGDDLGYETASTRSDDWSAIASSRGKSVPEEHYYHSAPGMVRLRELANTHAKMKIVAKLHDCLLTGKGNVAFVNDVKPHWDERMTLLQWAAYHGEADVVKFLLSVPGMRLNTQGYLGRTALHWASFRGRNDVVSSLLQAHGIDVDARDAQQQTPLHLAMMNQQFKVIQLLLDVDGISVNAMDWDRKTPLQYALERWQGPSPSRSLRRTIQKLIRVGAGVGTTEMSPLYWAVDRGLEDVVELLLSMHVDVNFGRPSKKTPLYNAVKKDHPEIVEMLLNVPGIDLVTGNPLLVAVQRGHLSIVKMLVNVPGIDVNAGDPLQEALQRGNLEIVELLVQAQGLDDTTPGFQQAMQYAKDHPYTGVADVAILQAPTLSRGTFRKKSVSRLLCCGDVDRV</sequence>
<dbReference type="AlphaFoldDB" id="A0A0G4J2K1"/>
<keyword evidence="1" id="KW-0677">Repeat</keyword>
<keyword evidence="4" id="KW-0732">Signal</keyword>
<dbReference type="PANTHER" id="PTHR24198:SF165">
    <property type="entry name" value="ANKYRIN REPEAT-CONTAINING PROTEIN-RELATED"/>
    <property type="match status" value="1"/>
</dbReference>
<evidence type="ECO:0000256" key="4">
    <source>
        <dbReference type="SAM" id="SignalP"/>
    </source>
</evidence>
<dbReference type="InterPro" id="IPR036770">
    <property type="entry name" value="Ankyrin_rpt-contain_sf"/>
</dbReference>
<evidence type="ECO:0000256" key="2">
    <source>
        <dbReference type="ARBA" id="ARBA00023043"/>
    </source>
</evidence>
<feature type="signal peptide" evidence="4">
    <location>
        <begin position="1"/>
        <end position="31"/>
    </location>
</feature>
<keyword evidence="2 3" id="KW-0040">ANK repeat</keyword>
<feature type="chain" id="PRO_5005193761" evidence="4">
    <location>
        <begin position="32"/>
        <end position="428"/>
    </location>
</feature>
<feature type="repeat" description="ANK" evidence="3">
    <location>
        <begin position="150"/>
        <end position="183"/>
    </location>
</feature>
<dbReference type="PROSITE" id="PS51257">
    <property type="entry name" value="PROKAR_LIPOPROTEIN"/>
    <property type="match status" value="1"/>
</dbReference>
<dbReference type="OrthoDB" id="194358at2759"/>
<accession>A0A0G4J2K1</accession>
<dbReference type="Pfam" id="PF00023">
    <property type="entry name" value="Ank"/>
    <property type="match status" value="1"/>
</dbReference>
<dbReference type="PANTHER" id="PTHR24198">
    <property type="entry name" value="ANKYRIN REPEAT AND PROTEIN KINASE DOMAIN-CONTAINING PROTEIN"/>
    <property type="match status" value="1"/>
</dbReference>
<evidence type="ECO:0000313" key="6">
    <source>
        <dbReference type="Proteomes" id="UP000039324"/>
    </source>
</evidence>
<reference evidence="5 6" key="1">
    <citation type="submission" date="2015-02" db="EMBL/GenBank/DDBJ databases">
        <authorList>
            <person name="Chooi Y.-H."/>
        </authorList>
    </citation>
    <scope>NUCLEOTIDE SEQUENCE [LARGE SCALE GENOMIC DNA]</scope>
    <source>
        <strain evidence="5">E3</strain>
    </source>
</reference>
<gene>
    <name evidence="5" type="ORF">PBRA_008536</name>
</gene>
<evidence type="ECO:0000313" key="5">
    <source>
        <dbReference type="EMBL" id="CEP01594.1"/>
    </source>
</evidence>
<dbReference type="Gene3D" id="1.25.40.20">
    <property type="entry name" value="Ankyrin repeat-containing domain"/>
    <property type="match status" value="3"/>
</dbReference>
<evidence type="ECO:0000256" key="3">
    <source>
        <dbReference type="PROSITE-ProRule" id="PRU00023"/>
    </source>
</evidence>
<dbReference type="STRING" id="37360.A0A0G4J2K1"/>